<protein>
    <recommendedName>
        <fullName evidence="3">Selenium binding protein</fullName>
    </recommendedName>
</protein>
<name>A0A0F5JQR9_9BACT</name>
<dbReference type="AlphaFoldDB" id="A0A0F5JQR9"/>
<gene>
    <name evidence="1" type="ORF">HMPREF1535_00233</name>
</gene>
<sequence>MNESITKQALPSEEYIKLLGIALCVFNSNNAFVIENILNNKGKHQYDWYNLIDTTSGSKKMETAIKNTITENSDDKIANLFEELCDKRNRIIHSFQITSNGEQILATKEKETNKQFIITEDYLKDFIKENENLSTTLYKFRRY</sequence>
<reference evidence="1 2" key="1">
    <citation type="submission" date="2013-04" db="EMBL/GenBank/DDBJ databases">
        <title>The Genome Sequence of Parabacteroides goldsteinii DSM 19448.</title>
        <authorList>
            <consortium name="The Broad Institute Genomics Platform"/>
            <person name="Earl A."/>
            <person name="Ward D."/>
            <person name="Feldgarden M."/>
            <person name="Gevers D."/>
            <person name="Martens E."/>
            <person name="Sakamoto M."/>
            <person name="Benno Y."/>
            <person name="Song Y."/>
            <person name="Liu C."/>
            <person name="Lee J."/>
            <person name="Bolanos M."/>
            <person name="Vaisanen M.L."/>
            <person name="Finegold S.M."/>
            <person name="Walker B."/>
            <person name="Young S."/>
            <person name="Zeng Q."/>
            <person name="Gargeya S."/>
            <person name="Fitzgerald M."/>
            <person name="Haas B."/>
            <person name="Abouelleil A."/>
            <person name="Allen A.W."/>
            <person name="Alvarado L."/>
            <person name="Arachchi H.M."/>
            <person name="Berlin A.M."/>
            <person name="Chapman S.B."/>
            <person name="Gainer-Dewar J."/>
            <person name="Goldberg J."/>
            <person name="Griggs A."/>
            <person name="Gujja S."/>
            <person name="Hansen M."/>
            <person name="Howarth C."/>
            <person name="Imamovic A."/>
            <person name="Ireland A."/>
            <person name="Larimer J."/>
            <person name="McCowan C."/>
            <person name="Murphy C."/>
            <person name="Pearson M."/>
            <person name="Poon T.W."/>
            <person name="Priest M."/>
            <person name="Roberts A."/>
            <person name="Saif S."/>
            <person name="Shea T."/>
            <person name="Sisk P."/>
            <person name="Sykes S."/>
            <person name="Wortman J."/>
            <person name="Nusbaum C."/>
            <person name="Birren B."/>
        </authorList>
    </citation>
    <scope>NUCLEOTIDE SEQUENCE [LARGE SCALE GENOMIC DNA]</scope>
    <source>
        <strain evidence="1 2">DSM 19448</strain>
    </source>
</reference>
<evidence type="ECO:0000313" key="1">
    <source>
        <dbReference type="EMBL" id="KKB59960.1"/>
    </source>
</evidence>
<proteinExistence type="predicted"/>
<dbReference type="HOGENOM" id="CLU_1821456_0_0_10"/>
<dbReference type="RefSeq" id="WP_046145058.1">
    <property type="nucleotide sequence ID" value="NZ_KQ033912.1"/>
</dbReference>
<evidence type="ECO:0000313" key="2">
    <source>
        <dbReference type="Proteomes" id="UP000033047"/>
    </source>
</evidence>
<organism evidence="1 2">
    <name type="scientific">Parabacteroides goldsteinii DSM 19448 = WAL 12034</name>
    <dbReference type="NCBI Taxonomy" id="927665"/>
    <lineage>
        <taxon>Bacteria</taxon>
        <taxon>Pseudomonadati</taxon>
        <taxon>Bacteroidota</taxon>
        <taxon>Bacteroidia</taxon>
        <taxon>Bacteroidales</taxon>
        <taxon>Tannerellaceae</taxon>
        <taxon>Parabacteroides</taxon>
    </lineage>
</organism>
<dbReference type="PATRIC" id="fig|927665.4.peg.234"/>
<dbReference type="EMBL" id="AQHV01000001">
    <property type="protein sequence ID" value="KKB59960.1"/>
    <property type="molecule type" value="Genomic_DNA"/>
</dbReference>
<dbReference type="STRING" id="927665.HMPREF1535_00233"/>
<evidence type="ECO:0008006" key="3">
    <source>
        <dbReference type="Google" id="ProtNLM"/>
    </source>
</evidence>
<dbReference type="Proteomes" id="UP000033047">
    <property type="component" value="Unassembled WGS sequence"/>
</dbReference>
<comment type="caution">
    <text evidence="1">The sequence shown here is derived from an EMBL/GenBank/DDBJ whole genome shotgun (WGS) entry which is preliminary data.</text>
</comment>
<accession>A0A0F5JQR9</accession>